<evidence type="ECO:0000256" key="1">
    <source>
        <dbReference type="SAM" id="Phobius"/>
    </source>
</evidence>
<dbReference type="InterPro" id="IPR036259">
    <property type="entry name" value="MFS_trans_sf"/>
</dbReference>
<feature type="transmembrane region" description="Helical" evidence="1">
    <location>
        <begin position="20"/>
        <end position="44"/>
    </location>
</feature>
<keyword evidence="1" id="KW-1133">Transmembrane helix</keyword>
<organism evidence="2 3">
    <name type="scientific">Enterovibrio gelatinilyticus</name>
    <dbReference type="NCBI Taxonomy" id="2899819"/>
    <lineage>
        <taxon>Bacteria</taxon>
        <taxon>Pseudomonadati</taxon>
        <taxon>Pseudomonadota</taxon>
        <taxon>Gammaproteobacteria</taxon>
        <taxon>Vibrionales</taxon>
        <taxon>Vibrionaceae</taxon>
        <taxon>Enterovibrio</taxon>
    </lineage>
</organism>
<feature type="transmembrane region" description="Helical" evidence="1">
    <location>
        <begin position="56"/>
        <end position="76"/>
    </location>
</feature>
<dbReference type="EMBL" id="JAJUBC010000043">
    <property type="protein sequence ID" value="MDD1796124.1"/>
    <property type="molecule type" value="Genomic_DNA"/>
</dbReference>
<accession>A0ABT5R802</accession>
<keyword evidence="1" id="KW-0812">Transmembrane</keyword>
<keyword evidence="3" id="KW-1185">Reference proteome</keyword>
<dbReference type="Proteomes" id="UP001149400">
    <property type="component" value="Unassembled WGS sequence"/>
</dbReference>
<gene>
    <name evidence="2" type="ORF">LRP50_23665</name>
</gene>
<keyword evidence="1" id="KW-0472">Membrane</keyword>
<proteinExistence type="predicted"/>
<dbReference type="Gene3D" id="1.20.1250.20">
    <property type="entry name" value="MFS general substrate transporter like domains"/>
    <property type="match status" value="1"/>
</dbReference>
<protein>
    <submittedName>
        <fullName evidence="2">Uncharacterized protein</fullName>
    </submittedName>
</protein>
<evidence type="ECO:0000313" key="2">
    <source>
        <dbReference type="EMBL" id="MDD1796124.1"/>
    </source>
</evidence>
<evidence type="ECO:0000313" key="3">
    <source>
        <dbReference type="Proteomes" id="UP001149400"/>
    </source>
</evidence>
<dbReference type="RefSeq" id="WP_274166886.1">
    <property type="nucleotide sequence ID" value="NZ_JAJUBC010000043.1"/>
</dbReference>
<comment type="caution">
    <text evidence="2">The sequence shown here is derived from an EMBL/GenBank/DDBJ whole genome shotgun (WGS) entry which is preliminary data.</text>
</comment>
<name>A0ABT5R802_9GAMM</name>
<reference evidence="2" key="1">
    <citation type="submission" date="2021-12" db="EMBL/GenBank/DDBJ databases">
        <title>Enterovibrio ZSDZ35 sp. nov. and Enterovibrio ZSDZ42 sp. nov., isolated from coastal seawater in Qingdao.</title>
        <authorList>
            <person name="Zhang P."/>
        </authorList>
    </citation>
    <scope>NUCLEOTIDE SEQUENCE</scope>
    <source>
        <strain evidence="2">ZSDZ42</strain>
    </source>
</reference>
<sequence length="94" mass="10936">MDKKDKAFLRWAKTRQKGAFRYIAVNALMITLGVALGRAVGFYYIKDNPWPTDLGWQLIVPSAVVVACISLIYLVVWHLRESSFEKEIYDRERQ</sequence>